<name>A0A0C9WL91_9AGAR</name>
<sequence length="132" mass="14796">MRDRPSSAQASTVPFRSSFLTCRILYAKALHPYQLSVTADLSSEVRPALSFIQRVKLTLCFAKGKVKTVALSITLCYCLELNLPPFPSLVFAGSVLWTEKIHRTELNRTAVRSFFRLQLPKFCVIPVASCLT</sequence>
<dbReference type="HOGENOM" id="CLU_1917393_0_0_1"/>
<evidence type="ECO:0000313" key="1">
    <source>
        <dbReference type="EMBL" id="KIJ90090.1"/>
    </source>
</evidence>
<keyword evidence="2" id="KW-1185">Reference proteome</keyword>
<dbReference type="Proteomes" id="UP000054477">
    <property type="component" value="Unassembled WGS sequence"/>
</dbReference>
<organism evidence="1 2">
    <name type="scientific">Laccaria amethystina LaAM-08-1</name>
    <dbReference type="NCBI Taxonomy" id="1095629"/>
    <lineage>
        <taxon>Eukaryota</taxon>
        <taxon>Fungi</taxon>
        <taxon>Dikarya</taxon>
        <taxon>Basidiomycota</taxon>
        <taxon>Agaricomycotina</taxon>
        <taxon>Agaricomycetes</taxon>
        <taxon>Agaricomycetidae</taxon>
        <taxon>Agaricales</taxon>
        <taxon>Agaricineae</taxon>
        <taxon>Hydnangiaceae</taxon>
        <taxon>Laccaria</taxon>
    </lineage>
</organism>
<dbReference type="AlphaFoldDB" id="A0A0C9WL91"/>
<gene>
    <name evidence="1" type="ORF">K443DRAFT_117112</name>
</gene>
<evidence type="ECO:0000313" key="2">
    <source>
        <dbReference type="Proteomes" id="UP000054477"/>
    </source>
</evidence>
<accession>A0A0C9WL91</accession>
<reference evidence="1 2" key="1">
    <citation type="submission" date="2014-04" db="EMBL/GenBank/DDBJ databases">
        <authorList>
            <consortium name="DOE Joint Genome Institute"/>
            <person name="Kuo A."/>
            <person name="Kohler A."/>
            <person name="Nagy L.G."/>
            <person name="Floudas D."/>
            <person name="Copeland A."/>
            <person name="Barry K.W."/>
            <person name="Cichocki N."/>
            <person name="Veneault-Fourrey C."/>
            <person name="LaButti K."/>
            <person name="Lindquist E.A."/>
            <person name="Lipzen A."/>
            <person name="Lundell T."/>
            <person name="Morin E."/>
            <person name="Murat C."/>
            <person name="Sun H."/>
            <person name="Tunlid A."/>
            <person name="Henrissat B."/>
            <person name="Grigoriev I.V."/>
            <person name="Hibbett D.S."/>
            <person name="Martin F."/>
            <person name="Nordberg H.P."/>
            <person name="Cantor M.N."/>
            <person name="Hua S.X."/>
        </authorList>
    </citation>
    <scope>NUCLEOTIDE SEQUENCE [LARGE SCALE GENOMIC DNA]</scope>
    <source>
        <strain evidence="1 2">LaAM-08-1</strain>
    </source>
</reference>
<proteinExistence type="predicted"/>
<reference evidence="2" key="2">
    <citation type="submission" date="2015-01" db="EMBL/GenBank/DDBJ databases">
        <title>Evolutionary Origins and Diversification of the Mycorrhizal Mutualists.</title>
        <authorList>
            <consortium name="DOE Joint Genome Institute"/>
            <consortium name="Mycorrhizal Genomics Consortium"/>
            <person name="Kohler A."/>
            <person name="Kuo A."/>
            <person name="Nagy L.G."/>
            <person name="Floudas D."/>
            <person name="Copeland A."/>
            <person name="Barry K.W."/>
            <person name="Cichocki N."/>
            <person name="Veneault-Fourrey C."/>
            <person name="LaButti K."/>
            <person name="Lindquist E.A."/>
            <person name="Lipzen A."/>
            <person name="Lundell T."/>
            <person name="Morin E."/>
            <person name="Murat C."/>
            <person name="Riley R."/>
            <person name="Ohm R."/>
            <person name="Sun H."/>
            <person name="Tunlid A."/>
            <person name="Henrissat B."/>
            <person name="Grigoriev I.V."/>
            <person name="Hibbett D.S."/>
            <person name="Martin F."/>
        </authorList>
    </citation>
    <scope>NUCLEOTIDE SEQUENCE [LARGE SCALE GENOMIC DNA]</scope>
    <source>
        <strain evidence="2">LaAM-08-1</strain>
    </source>
</reference>
<dbReference type="EMBL" id="KN839293">
    <property type="protein sequence ID" value="KIJ90090.1"/>
    <property type="molecule type" value="Genomic_DNA"/>
</dbReference>
<protein>
    <submittedName>
        <fullName evidence="1">Uncharacterized protein</fullName>
    </submittedName>
</protein>